<feature type="compositionally biased region" description="Low complexity" evidence="1">
    <location>
        <begin position="208"/>
        <end position="220"/>
    </location>
</feature>
<feature type="region of interest" description="Disordered" evidence="1">
    <location>
        <begin position="34"/>
        <end position="100"/>
    </location>
</feature>
<feature type="compositionally biased region" description="Low complexity" evidence="1">
    <location>
        <begin position="488"/>
        <end position="501"/>
    </location>
</feature>
<evidence type="ECO:0000256" key="1">
    <source>
        <dbReference type="SAM" id="MobiDB-lite"/>
    </source>
</evidence>
<feature type="compositionally biased region" description="Polar residues" evidence="1">
    <location>
        <begin position="268"/>
        <end position="282"/>
    </location>
</feature>
<feature type="compositionally biased region" description="Polar residues" evidence="1">
    <location>
        <begin position="349"/>
        <end position="364"/>
    </location>
</feature>
<proteinExistence type="predicted"/>
<gene>
    <name evidence="2" type="ORF">E3P86_03490</name>
</gene>
<dbReference type="Proteomes" id="UP000310689">
    <property type="component" value="Unassembled WGS sequence"/>
</dbReference>
<feature type="compositionally biased region" description="Polar residues" evidence="1">
    <location>
        <begin position="502"/>
        <end position="511"/>
    </location>
</feature>
<feature type="compositionally biased region" description="Basic and acidic residues" evidence="1">
    <location>
        <begin position="77"/>
        <end position="92"/>
    </location>
</feature>
<feature type="region of interest" description="Disordered" evidence="1">
    <location>
        <begin position="131"/>
        <end position="552"/>
    </location>
</feature>
<feature type="compositionally biased region" description="Basic and acidic residues" evidence="1">
    <location>
        <begin position="54"/>
        <end position="70"/>
    </location>
</feature>
<feature type="non-terminal residue" evidence="2">
    <location>
        <position position="552"/>
    </location>
</feature>
<feature type="compositionally biased region" description="Low complexity" evidence="1">
    <location>
        <begin position="171"/>
        <end position="189"/>
    </location>
</feature>
<dbReference type="EMBL" id="SPOI01000259">
    <property type="protein sequence ID" value="TIB30526.1"/>
    <property type="molecule type" value="Genomic_DNA"/>
</dbReference>
<feature type="compositionally biased region" description="Polar residues" evidence="1">
    <location>
        <begin position="430"/>
        <end position="441"/>
    </location>
</feature>
<name>A0A4T0IL85_WALIC</name>
<feature type="compositionally biased region" description="Low complexity" evidence="1">
    <location>
        <begin position="306"/>
        <end position="315"/>
    </location>
</feature>
<organism evidence="2 3">
    <name type="scientific">Wallemia ichthyophaga</name>
    <dbReference type="NCBI Taxonomy" id="245174"/>
    <lineage>
        <taxon>Eukaryota</taxon>
        <taxon>Fungi</taxon>
        <taxon>Dikarya</taxon>
        <taxon>Basidiomycota</taxon>
        <taxon>Wallemiomycotina</taxon>
        <taxon>Wallemiomycetes</taxon>
        <taxon>Wallemiales</taxon>
        <taxon>Wallemiaceae</taxon>
        <taxon>Wallemia</taxon>
    </lineage>
</organism>
<evidence type="ECO:0000313" key="3">
    <source>
        <dbReference type="Proteomes" id="UP000310689"/>
    </source>
</evidence>
<reference evidence="2 3" key="1">
    <citation type="submission" date="2019-03" db="EMBL/GenBank/DDBJ databases">
        <title>Sequencing 23 genomes of Wallemia ichthyophaga.</title>
        <authorList>
            <person name="Gostincar C."/>
        </authorList>
    </citation>
    <scope>NUCLEOTIDE SEQUENCE [LARGE SCALE GENOMIC DNA]</scope>
    <source>
        <strain evidence="2 3">EXF-6200</strain>
    </source>
</reference>
<feature type="compositionally biased region" description="Acidic residues" evidence="1">
    <location>
        <begin position="527"/>
        <end position="552"/>
    </location>
</feature>
<feature type="compositionally biased region" description="Polar residues" evidence="1">
    <location>
        <begin position="476"/>
        <end position="487"/>
    </location>
</feature>
<feature type="compositionally biased region" description="Basic and acidic residues" evidence="1">
    <location>
        <begin position="316"/>
        <end position="326"/>
    </location>
</feature>
<dbReference type="AlphaFoldDB" id="A0A4T0IL85"/>
<feature type="compositionally biased region" description="Polar residues" evidence="1">
    <location>
        <begin position="131"/>
        <end position="141"/>
    </location>
</feature>
<protein>
    <submittedName>
        <fullName evidence="2">Uncharacterized protein</fullName>
    </submittedName>
</protein>
<feature type="compositionally biased region" description="Basic and acidic residues" evidence="1">
    <location>
        <begin position="378"/>
        <end position="403"/>
    </location>
</feature>
<feature type="compositionally biased region" description="Polar residues" evidence="1">
    <location>
        <begin position="148"/>
        <end position="165"/>
    </location>
</feature>
<feature type="compositionally biased region" description="Basic and acidic residues" evidence="1">
    <location>
        <begin position="417"/>
        <end position="427"/>
    </location>
</feature>
<evidence type="ECO:0000313" key="2">
    <source>
        <dbReference type="EMBL" id="TIB30526.1"/>
    </source>
</evidence>
<accession>A0A4T0IL85</accession>
<comment type="caution">
    <text evidence="2">The sequence shown here is derived from an EMBL/GenBank/DDBJ whole genome shotgun (WGS) entry which is preliminary data.</text>
</comment>
<sequence length="552" mass="59617">MNHSSPYSKTQNKKRKSTGFSSFYNLISSPFKSSYRDGTGDGDGDGDGSGDAHGSGDNHGDGLKDAHIDSPMDIEELGAHPTEDLIDWRQPDDSQQTNNLLSNFFKDKGNRSLTSEEAVQCFKLIGSSIQQPPLDQSQNIPSVALFSPGTSTTPTRKPQTSSVNAFLSPARSNLSQRSSVSSRNSRQSLGGSLSARKRPIYMGAGFGSPSQSNRRNSSSSLENVGRSIGVGSSLPIDTGKRRRTDDSNADSKQQQQQQEVENKKHQQSQPKLTSTPSKSSHLSVPRFSKPATVVRPSPLRQVQTAESQSSQSPSPEKSKQREDHNTPSKLSSRAADAVLGVLGDEPVSNKPSNETINPYQNNNPVARISKSRTPRPSKLRDSNSRKSVAPEKKTDGEKSEENKGANVSALDLIEQTDPSKNKRKADENELQQGSATSNDLSKPSFDKAEGRSQPETGAFGPLAAKAEPSPKKQALEMQSTDRAFGQTQPQNSSLAQSQSSQPKPTFASSVQPTPPSPKPPAKTTETIDIDSDSDVDVDGEKEEDVEQEKEEE</sequence>